<dbReference type="GO" id="GO:0005886">
    <property type="term" value="C:plasma membrane"/>
    <property type="evidence" value="ECO:0007669"/>
    <property type="project" value="UniProtKB-SubCell"/>
</dbReference>
<evidence type="ECO:0000256" key="1">
    <source>
        <dbReference type="ARBA" id="ARBA00007150"/>
    </source>
</evidence>
<dbReference type="PANTHER" id="PTHR30589:SF0">
    <property type="entry name" value="PHOSPHATIDYLGLYCEROL--PROLIPOPROTEIN DIACYLGLYCERYL TRANSFERASE"/>
    <property type="match status" value="1"/>
</dbReference>
<comment type="pathway">
    <text evidence="7">Protein modification; lipoprotein biosynthesis (diacylglyceryl transfer).</text>
</comment>
<comment type="catalytic activity">
    <reaction evidence="7">
        <text>L-cysteinyl-[prolipoprotein] + a 1,2-diacyl-sn-glycero-3-phospho-(1'-sn-glycerol) = an S-1,2-diacyl-sn-glyceryl-L-cysteinyl-[prolipoprotein] + sn-glycerol 1-phosphate + H(+)</text>
        <dbReference type="Rhea" id="RHEA:56712"/>
        <dbReference type="Rhea" id="RHEA-COMP:14679"/>
        <dbReference type="Rhea" id="RHEA-COMP:14680"/>
        <dbReference type="ChEBI" id="CHEBI:15378"/>
        <dbReference type="ChEBI" id="CHEBI:29950"/>
        <dbReference type="ChEBI" id="CHEBI:57685"/>
        <dbReference type="ChEBI" id="CHEBI:64716"/>
        <dbReference type="ChEBI" id="CHEBI:140658"/>
        <dbReference type="EC" id="2.5.1.145"/>
    </reaction>
</comment>
<comment type="similarity">
    <text evidence="1 7">Belongs to the Lgt family.</text>
</comment>
<dbReference type="STRING" id="1121298.SAMN05444401_1560"/>
<dbReference type="PANTHER" id="PTHR30589">
    <property type="entry name" value="PROLIPOPROTEIN DIACYLGLYCERYL TRANSFERASE"/>
    <property type="match status" value="1"/>
</dbReference>
<feature type="transmembrane region" description="Helical" evidence="7">
    <location>
        <begin position="196"/>
        <end position="213"/>
    </location>
</feature>
<evidence type="ECO:0000313" key="8">
    <source>
        <dbReference type="EMBL" id="SHI84270.1"/>
    </source>
</evidence>
<keyword evidence="9" id="KW-1185">Reference proteome</keyword>
<evidence type="ECO:0000256" key="6">
    <source>
        <dbReference type="ARBA" id="ARBA00023136"/>
    </source>
</evidence>
<dbReference type="HAMAP" id="MF_01147">
    <property type="entry name" value="Lgt"/>
    <property type="match status" value="1"/>
</dbReference>
<dbReference type="Pfam" id="PF01790">
    <property type="entry name" value="LGT"/>
    <property type="match status" value="1"/>
</dbReference>
<protein>
    <recommendedName>
        <fullName evidence="7">Phosphatidylglycerol--prolipoprotein diacylglyceryl transferase</fullName>
        <ecNumber evidence="7">2.5.1.145</ecNumber>
    </recommendedName>
</protein>
<evidence type="ECO:0000313" key="9">
    <source>
        <dbReference type="Proteomes" id="UP000184080"/>
    </source>
</evidence>
<feature type="transmembrane region" description="Helical" evidence="7">
    <location>
        <begin position="6"/>
        <end position="33"/>
    </location>
</feature>
<feature type="transmembrane region" description="Helical" evidence="7">
    <location>
        <begin position="87"/>
        <end position="104"/>
    </location>
</feature>
<dbReference type="Proteomes" id="UP000184080">
    <property type="component" value="Unassembled WGS sequence"/>
</dbReference>
<keyword evidence="3 7" id="KW-0808">Transferase</keyword>
<sequence length="257" mass="28579">MKPILFTLFGLTIYGYGLMIAIGIISGILLLSYRAKEKGYNEDNILNMAIFAVIGGILGGKILYLITDYKVIAEDPSIIIKNFGEGFVVYGSIIGGVIAVYIYCKNKKWHLWSIVDLVIPSVALGQAFGRIGCFLAGCCYGAATNLPIGVEFSNSPFAPSGVHLHPTQLYSSAFNFLLTFFLLWYDKKKKREGSTFGLYLIVYSIGRFFVEFIRDDPRGNVGILSTSQFIAIITLILGLLIFYFQRNKGRVNNIEEK</sequence>
<name>A0A1M6EG15_9CLOT</name>
<keyword evidence="4 7" id="KW-0812">Transmembrane</keyword>
<dbReference type="InterPro" id="IPR001640">
    <property type="entry name" value="Lgt"/>
</dbReference>
<keyword evidence="8" id="KW-0449">Lipoprotein</keyword>
<organism evidence="8 9">
    <name type="scientific">Clostridium amylolyticum</name>
    <dbReference type="NCBI Taxonomy" id="1121298"/>
    <lineage>
        <taxon>Bacteria</taxon>
        <taxon>Bacillati</taxon>
        <taxon>Bacillota</taxon>
        <taxon>Clostridia</taxon>
        <taxon>Eubacteriales</taxon>
        <taxon>Clostridiaceae</taxon>
        <taxon>Clostridium</taxon>
    </lineage>
</organism>
<dbReference type="GO" id="GO:0042158">
    <property type="term" value="P:lipoprotein biosynthetic process"/>
    <property type="evidence" value="ECO:0007669"/>
    <property type="project" value="UniProtKB-UniRule"/>
</dbReference>
<feature type="transmembrane region" description="Helical" evidence="7">
    <location>
        <begin position="163"/>
        <end position="184"/>
    </location>
</feature>
<evidence type="ECO:0000256" key="5">
    <source>
        <dbReference type="ARBA" id="ARBA00022989"/>
    </source>
</evidence>
<dbReference type="NCBIfam" id="TIGR00544">
    <property type="entry name" value="lgt"/>
    <property type="match status" value="1"/>
</dbReference>
<dbReference type="RefSeq" id="WP_073005273.1">
    <property type="nucleotide sequence ID" value="NZ_FQZO01000002.1"/>
</dbReference>
<dbReference type="EMBL" id="FQZO01000002">
    <property type="protein sequence ID" value="SHI84270.1"/>
    <property type="molecule type" value="Genomic_DNA"/>
</dbReference>
<dbReference type="OrthoDB" id="871140at2"/>
<proteinExistence type="inferred from homology"/>
<comment type="function">
    <text evidence="7">Catalyzes the transfer of the diacylglyceryl group from phosphatidylglycerol to the sulfhydryl group of the N-terminal cysteine of a prolipoprotein, the first step in the formation of mature lipoproteins.</text>
</comment>
<gene>
    <name evidence="7" type="primary">lgt</name>
    <name evidence="8" type="ORF">SAMN05444401_1560</name>
</gene>
<evidence type="ECO:0000256" key="4">
    <source>
        <dbReference type="ARBA" id="ARBA00022692"/>
    </source>
</evidence>
<comment type="subcellular location">
    <subcellularLocation>
        <location evidence="7">Cell membrane</location>
        <topology evidence="7">Multi-pass membrane protein</topology>
    </subcellularLocation>
</comment>
<evidence type="ECO:0000256" key="3">
    <source>
        <dbReference type="ARBA" id="ARBA00022679"/>
    </source>
</evidence>
<feature type="binding site" evidence="7">
    <location>
        <position position="130"/>
    </location>
    <ligand>
        <name>a 1,2-diacyl-sn-glycero-3-phospho-(1'-sn-glycerol)</name>
        <dbReference type="ChEBI" id="CHEBI:64716"/>
    </ligand>
</feature>
<dbReference type="AlphaFoldDB" id="A0A1M6EG15"/>
<keyword evidence="6 7" id="KW-0472">Membrane</keyword>
<reference evidence="8 9" key="1">
    <citation type="submission" date="2016-11" db="EMBL/GenBank/DDBJ databases">
        <authorList>
            <person name="Jaros S."/>
            <person name="Januszkiewicz K."/>
            <person name="Wedrychowicz H."/>
        </authorList>
    </citation>
    <scope>NUCLEOTIDE SEQUENCE [LARGE SCALE GENOMIC DNA]</scope>
    <source>
        <strain evidence="8 9">DSM 21864</strain>
    </source>
</reference>
<feature type="transmembrane region" description="Helical" evidence="7">
    <location>
        <begin position="111"/>
        <end position="143"/>
    </location>
</feature>
<dbReference type="GO" id="GO:0008961">
    <property type="term" value="F:phosphatidylglycerol-prolipoprotein diacylglyceryl transferase activity"/>
    <property type="evidence" value="ECO:0007669"/>
    <property type="project" value="UniProtKB-UniRule"/>
</dbReference>
<feature type="transmembrane region" description="Helical" evidence="7">
    <location>
        <begin position="225"/>
        <end position="244"/>
    </location>
</feature>
<evidence type="ECO:0000256" key="7">
    <source>
        <dbReference type="HAMAP-Rule" id="MF_01147"/>
    </source>
</evidence>
<feature type="transmembrane region" description="Helical" evidence="7">
    <location>
        <begin position="45"/>
        <end position="67"/>
    </location>
</feature>
<evidence type="ECO:0000256" key="2">
    <source>
        <dbReference type="ARBA" id="ARBA00022475"/>
    </source>
</evidence>
<keyword evidence="5 7" id="KW-1133">Transmembrane helix</keyword>
<accession>A0A1M6EG15</accession>
<dbReference type="NCBIfam" id="NF000778">
    <property type="entry name" value="PRK00052.3-4"/>
    <property type="match status" value="1"/>
</dbReference>
<dbReference type="EC" id="2.5.1.145" evidence="7"/>
<dbReference type="UniPathway" id="UPA00664"/>
<keyword evidence="2 7" id="KW-1003">Cell membrane</keyword>